<sequence length="397" mass="43808">MDPLPIFEPGDMPSMVGANVELAADVEERPKKYIRGASARVPAWTFGQGWAKQTFPSTWHNQMISGTFSRMIEPEYGLFVWDDGDAPAEQKTLLEYVKWDDNAPDTLEGECSFLFKGVHALHNARQALFLLRGVLRKQVPRGISGLDATLMREVKLEVKTADEFDLLFMSARASRDELVAKNPKKQQTYSGDVAVRRRTISYSFTTLKQWAEYIGAEGAVFTKHGFDEKLCVGVIPTGVLKKGLGDDDAQTAWHEACAKQGLVPLDATRAIIGAESLLVSEVALSLAADARDTWIYLLDEGTTDDQLEYFYAFAEAGYATSPPAETRTLWGLKLQGHFGCIPKTHISWEKSKLVTAFFKETTIRDSGVPLAGVIGDGPPLLKFRPTIIARASGLITN</sequence>
<dbReference type="EMBL" id="JBBJCI010000177">
    <property type="protein sequence ID" value="KAK7241602.1"/>
    <property type="molecule type" value="Genomic_DNA"/>
</dbReference>
<reference evidence="1 2" key="1">
    <citation type="submission" date="2024-03" db="EMBL/GenBank/DDBJ databases">
        <title>Aureococcus anophagefferens CCMP1851 and Kratosvirus quantuckense: Draft genome of a second virus-susceptible host strain in the model system.</title>
        <authorList>
            <person name="Chase E."/>
            <person name="Truchon A.R."/>
            <person name="Schepens W."/>
            <person name="Wilhelm S.W."/>
        </authorList>
    </citation>
    <scope>NUCLEOTIDE SEQUENCE [LARGE SCALE GENOMIC DNA]</scope>
    <source>
        <strain evidence="1 2">CCMP1851</strain>
    </source>
</reference>
<name>A0ABR1FZC5_AURAN</name>
<protein>
    <submittedName>
        <fullName evidence="1">Uncharacterized protein</fullName>
    </submittedName>
</protein>
<gene>
    <name evidence="1" type="ORF">SO694_00171049</name>
</gene>
<dbReference type="Proteomes" id="UP001363151">
    <property type="component" value="Unassembled WGS sequence"/>
</dbReference>
<evidence type="ECO:0000313" key="1">
    <source>
        <dbReference type="EMBL" id="KAK7241602.1"/>
    </source>
</evidence>
<evidence type="ECO:0000313" key="2">
    <source>
        <dbReference type="Proteomes" id="UP001363151"/>
    </source>
</evidence>
<accession>A0ABR1FZC5</accession>
<proteinExistence type="predicted"/>
<comment type="caution">
    <text evidence="1">The sequence shown here is derived from an EMBL/GenBank/DDBJ whole genome shotgun (WGS) entry which is preliminary data.</text>
</comment>
<keyword evidence="2" id="KW-1185">Reference proteome</keyword>
<organism evidence="1 2">
    <name type="scientific">Aureococcus anophagefferens</name>
    <name type="common">Harmful bloom alga</name>
    <dbReference type="NCBI Taxonomy" id="44056"/>
    <lineage>
        <taxon>Eukaryota</taxon>
        <taxon>Sar</taxon>
        <taxon>Stramenopiles</taxon>
        <taxon>Ochrophyta</taxon>
        <taxon>Pelagophyceae</taxon>
        <taxon>Pelagomonadales</taxon>
        <taxon>Pelagomonadaceae</taxon>
        <taxon>Aureococcus</taxon>
    </lineage>
</organism>